<reference evidence="4 5" key="1">
    <citation type="submission" date="2020-04" db="EMBL/GenBank/DDBJ databases">
        <title>Plant Genome Project.</title>
        <authorList>
            <person name="Zhang R.-G."/>
        </authorList>
    </citation>
    <scope>NUCLEOTIDE SEQUENCE [LARGE SCALE GENOMIC DNA]</scope>
    <source>
        <strain evidence="4">YNK0</strain>
        <tissue evidence="4">Leaf</tissue>
    </source>
</reference>
<dbReference type="GO" id="GO:0032467">
    <property type="term" value="P:positive regulation of cytokinesis"/>
    <property type="evidence" value="ECO:0007669"/>
    <property type="project" value="TreeGrafter"/>
</dbReference>
<dbReference type="GO" id="GO:0140496">
    <property type="term" value="F:gamma-tubulin complex binding"/>
    <property type="evidence" value="ECO:0007669"/>
    <property type="project" value="InterPro"/>
</dbReference>
<dbReference type="GO" id="GO:2000694">
    <property type="term" value="P:regulation of phragmoplast microtubule organization"/>
    <property type="evidence" value="ECO:0007669"/>
    <property type="project" value="TreeGrafter"/>
</dbReference>
<evidence type="ECO:0000256" key="1">
    <source>
        <dbReference type="PROSITE-ProRule" id="PRU00221"/>
    </source>
</evidence>
<dbReference type="GO" id="GO:0005828">
    <property type="term" value="C:kinetochore microtubule"/>
    <property type="evidence" value="ECO:0007669"/>
    <property type="project" value="TreeGrafter"/>
</dbReference>
<feature type="coiled-coil region" evidence="2">
    <location>
        <begin position="778"/>
        <end position="805"/>
    </location>
</feature>
<dbReference type="Pfam" id="PF00400">
    <property type="entry name" value="WD40"/>
    <property type="match status" value="2"/>
</dbReference>
<proteinExistence type="predicted"/>
<protein>
    <recommendedName>
        <fullName evidence="6">Protein NEDD1</fullName>
    </recommendedName>
</protein>
<dbReference type="PANTHER" id="PTHR45096">
    <property type="entry name" value="PROTEIN NEDD1"/>
    <property type="match status" value="1"/>
</dbReference>
<accession>A0A835D9A6</accession>
<evidence type="ECO:0000313" key="5">
    <source>
        <dbReference type="Proteomes" id="UP000655225"/>
    </source>
</evidence>
<dbReference type="Proteomes" id="UP000655225">
    <property type="component" value="Unassembled WGS sequence"/>
</dbReference>
<sequence>MMSFGDPSMSLLASCGGDTVKLFDVSVEPGDPCTLTYSPSPGSQVNSVKWNHTNLVVASAGDDKKISLWRKNGQSMGTIPVSGSDSGDNISESILAINFSNKSSRYICSGGSGQVVRIWDLQRKRCIKWLKGHTDTITGAMYNCKDEHLASISLKGDLILHNLASGARAAELKDPNRQVLRVLDYSRISRHLLVTAGDDGSVHLWDTTGRSPKVSWLKQHSAPTTGVSFSPSNDKIIASLGLDKKLYTYDVGTKKSTFCIPYEAPFSSLAFRDDGWILAAGTNSGRVVFYDVRGKPQPFTVLRAYNSSEAVTSLCWQRSKPVIVNESNCTAETALLGGAAEDSILMPDPLPSVTSSTLSLTTALPGSRVPGRSVPSVDAPSLAASSSGSMSSTLYLSTVEETPHRNHLWTGGTLSRLQAPRTSYNFKDDMQVFSPLVDVQPITTSIDKLWDDHGEAKKDHLPVDKKPTSLVYPSSSRRFPFLEGGTDPHPIFDWKSNSTSKQDDTRSSFSQLGPTPVASSSSDESFSITPPEAWGGEKLSDKFVHDRQPVTLTSRLGMLTSGGLTSGSKFAGLQDSSASTSQTSMSSLTNGSLSHANLYTKDISSNQEISLGFSDHTRFSSMSTSLDRKGSTGQANLESPGSAALNLPRRFSTYAERISTISSISDGALALGSPKAKKTGAETRGDLSNSLLSRSDTSAATGSGILPTINGETSQPLRAPFQPDQQQGTSSFMLQLVQRTLEETLSSVQKSVHEDMRNLHIEILRQFHIQEMEMSSVMNSILEKQAELMEEVQSLRKENQQLRQLL</sequence>
<dbReference type="SMART" id="SM00320">
    <property type="entry name" value="WD40"/>
    <property type="match status" value="6"/>
</dbReference>
<feature type="region of interest" description="Disordered" evidence="3">
    <location>
        <begin position="490"/>
        <end position="532"/>
    </location>
</feature>
<feature type="compositionally biased region" description="Polar residues" evidence="3">
    <location>
        <begin position="686"/>
        <end position="701"/>
    </location>
</feature>
<feature type="repeat" description="WD" evidence="1">
    <location>
        <begin position="192"/>
        <end position="206"/>
    </location>
</feature>
<evidence type="ECO:0000313" key="4">
    <source>
        <dbReference type="EMBL" id="KAF8395173.1"/>
    </source>
</evidence>
<evidence type="ECO:0000256" key="3">
    <source>
        <dbReference type="SAM" id="MobiDB-lite"/>
    </source>
</evidence>
<comment type="caution">
    <text evidence="4">The sequence shown here is derived from an EMBL/GenBank/DDBJ whole genome shotgun (WGS) entry which is preliminary data.</text>
</comment>
<dbReference type="EMBL" id="JABCRI010000013">
    <property type="protein sequence ID" value="KAF8395173.1"/>
    <property type="molecule type" value="Genomic_DNA"/>
</dbReference>
<feature type="region of interest" description="Disordered" evidence="3">
    <location>
        <begin position="672"/>
        <end position="709"/>
    </location>
</feature>
<evidence type="ECO:0000256" key="2">
    <source>
        <dbReference type="SAM" id="Coils"/>
    </source>
</evidence>
<dbReference type="SUPFAM" id="SSF50978">
    <property type="entry name" value="WD40 repeat-like"/>
    <property type="match status" value="1"/>
</dbReference>
<dbReference type="InterPro" id="IPR044621">
    <property type="entry name" value="NEDD1"/>
</dbReference>
<dbReference type="PROSITE" id="PS50082">
    <property type="entry name" value="WD_REPEATS_2"/>
    <property type="match status" value="1"/>
</dbReference>
<dbReference type="OrthoDB" id="1602884at2759"/>
<feature type="region of interest" description="Disordered" evidence="3">
    <location>
        <begin position="620"/>
        <end position="643"/>
    </location>
</feature>
<organism evidence="4 5">
    <name type="scientific">Tetracentron sinense</name>
    <name type="common">Spur-leaf</name>
    <dbReference type="NCBI Taxonomy" id="13715"/>
    <lineage>
        <taxon>Eukaryota</taxon>
        <taxon>Viridiplantae</taxon>
        <taxon>Streptophyta</taxon>
        <taxon>Embryophyta</taxon>
        <taxon>Tracheophyta</taxon>
        <taxon>Spermatophyta</taxon>
        <taxon>Magnoliopsida</taxon>
        <taxon>Trochodendrales</taxon>
        <taxon>Trochodendraceae</taxon>
        <taxon>Tetracentron</taxon>
    </lineage>
</organism>
<keyword evidence="1" id="KW-0853">WD repeat</keyword>
<dbReference type="InterPro" id="IPR015943">
    <property type="entry name" value="WD40/YVTN_repeat-like_dom_sf"/>
</dbReference>
<dbReference type="InterPro" id="IPR036322">
    <property type="entry name" value="WD40_repeat_dom_sf"/>
</dbReference>
<dbReference type="GO" id="GO:0000919">
    <property type="term" value="P:cell plate assembly"/>
    <property type="evidence" value="ECO:0007669"/>
    <property type="project" value="TreeGrafter"/>
</dbReference>
<dbReference type="GO" id="GO:0010968">
    <property type="term" value="P:regulation of microtubule nucleation"/>
    <property type="evidence" value="ECO:0007669"/>
    <property type="project" value="InterPro"/>
</dbReference>
<gene>
    <name evidence="4" type="ORF">HHK36_019115</name>
</gene>
<dbReference type="OMA" id="GTMVLWD"/>
<keyword evidence="2" id="KW-0175">Coiled coil</keyword>
<evidence type="ECO:0008006" key="6">
    <source>
        <dbReference type="Google" id="ProtNLM"/>
    </source>
</evidence>
<feature type="region of interest" description="Disordered" evidence="3">
    <location>
        <begin position="364"/>
        <end position="383"/>
    </location>
</feature>
<dbReference type="Gene3D" id="2.130.10.10">
    <property type="entry name" value="YVTN repeat-like/Quinoprotein amine dehydrogenase"/>
    <property type="match status" value="3"/>
</dbReference>
<name>A0A835D9A6_TETSI</name>
<dbReference type="AlphaFoldDB" id="A0A835D9A6"/>
<dbReference type="GO" id="GO:0060236">
    <property type="term" value="P:regulation of mitotic spindle organization"/>
    <property type="evidence" value="ECO:0007669"/>
    <property type="project" value="TreeGrafter"/>
</dbReference>
<feature type="compositionally biased region" description="Polar residues" evidence="3">
    <location>
        <begin position="507"/>
        <end position="528"/>
    </location>
</feature>
<dbReference type="FunFam" id="2.130.10.10:FF:000344">
    <property type="entry name" value="Protein NEDD1"/>
    <property type="match status" value="1"/>
</dbReference>
<dbReference type="PANTHER" id="PTHR45096:SF1">
    <property type="entry name" value="PROTEIN NEDD1"/>
    <property type="match status" value="1"/>
</dbReference>
<feature type="compositionally biased region" description="Polar residues" evidence="3">
    <location>
        <begin position="620"/>
        <end position="639"/>
    </location>
</feature>
<keyword evidence="5" id="KW-1185">Reference proteome</keyword>
<dbReference type="InterPro" id="IPR001680">
    <property type="entry name" value="WD40_rpt"/>
</dbReference>